<evidence type="ECO:0000256" key="7">
    <source>
        <dbReference type="PROSITE-ProRule" id="PRU01240"/>
    </source>
</evidence>
<dbReference type="PROSITE" id="PS00137">
    <property type="entry name" value="SUBTILASE_HIS"/>
    <property type="match status" value="1"/>
</dbReference>
<evidence type="ECO:0000256" key="10">
    <source>
        <dbReference type="SAM" id="SignalP"/>
    </source>
</evidence>
<dbReference type="PROSITE" id="PS00136">
    <property type="entry name" value="SUBTILASE_ASP"/>
    <property type="match status" value="1"/>
</dbReference>
<evidence type="ECO:0000256" key="8">
    <source>
        <dbReference type="RuleBase" id="RU003355"/>
    </source>
</evidence>
<feature type="active site" description="Charge relay system" evidence="7">
    <location>
        <position position="146"/>
    </location>
</feature>
<evidence type="ECO:0000259" key="12">
    <source>
        <dbReference type="Pfam" id="PF25023"/>
    </source>
</evidence>
<accession>A0A6N9Q7A9</accession>
<dbReference type="CDD" id="cd07477">
    <property type="entry name" value="Peptidases_S8_Subtilisin_subset"/>
    <property type="match status" value="1"/>
</dbReference>
<dbReference type="PROSITE" id="PS00138">
    <property type="entry name" value="SUBTILASE_SER"/>
    <property type="match status" value="1"/>
</dbReference>
<organism evidence="13 14">
    <name type="scientific">Chengkuizengella marina</name>
    <dbReference type="NCBI Taxonomy" id="2507566"/>
    <lineage>
        <taxon>Bacteria</taxon>
        <taxon>Bacillati</taxon>
        <taxon>Bacillota</taxon>
        <taxon>Bacilli</taxon>
        <taxon>Bacillales</taxon>
        <taxon>Paenibacillaceae</taxon>
        <taxon>Chengkuizengella</taxon>
    </lineage>
</organism>
<dbReference type="InterPro" id="IPR000209">
    <property type="entry name" value="Peptidase_S8/S53_dom"/>
</dbReference>
<dbReference type="GO" id="GO:0006508">
    <property type="term" value="P:proteolysis"/>
    <property type="evidence" value="ECO:0007669"/>
    <property type="project" value="UniProtKB-KW"/>
</dbReference>
<dbReference type="SUPFAM" id="SSF52743">
    <property type="entry name" value="Subtilisin-like"/>
    <property type="match status" value="1"/>
</dbReference>
<dbReference type="InterPro" id="IPR023828">
    <property type="entry name" value="Peptidase_S8_Ser-AS"/>
</dbReference>
<dbReference type="Gene3D" id="3.40.50.200">
    <property type="entry name" value="Peptidase S8/S53 domain"/>
    <property type="match status" value="1"/>
</dbReference>
<evidence type="ECO:0000259" key="11">
    <source>
        <dbReference type="Pfam" id="PF00082"/>
    </source>
</evidence>
<evidence type="ECO:0000313" key="13">
    <source>
        <dbReference type="EMBL" id="NBI30747.1"/>
    </source>
</evidence>
<dbReference type="RefSeq" id="WP_160647561.1">
    <property type="nucleotide sequence ID" value="NZ_SIJB01000039.1"/>
</dbReference>
<evidence type="ECO:0000256" key="1">
    <source>
        <dbReference type="ARBA" id="ARBA00011073"/>
    </source>
</evidence>
<dbReference type="InterPro" id="IPR050131">
    <property type="entry name" value="Peptidase_S8_subtilisin-like"/>
</dbReference>
<keyword evidence="10" id="KW-0732">Signal</keyword>
<comment type="caution">
    <text evidence="13">The sequence shown here is derived from an EMBL/GenBank/DDBJ whole genome shotgun (WGS) entry which is preliminary data.</text>
</comment>
<evidence type="ECO:0000256" key="9">
    <source>
        <dbReference type="SAM" id="MobiDB-lite"/>
    </source>
</evidence>
<dbReference type="EMBL" id="SIJB01000039">
    <property type="protein sequence ID" value="NBI30747.1"/>
    <property type="molecule type" value="Genomic_DNA"/>
</dbReference>
<dbReference type="Pfam" id="PF25023">
    <property type="entry name" value="TEN_YD-shell"/>
    <property type="match status" value="1"/>
</dbReference>
<feature type="non-terminal residue" evidence="13">
    <location>
        <position position="1783"/>
    </location>
</feature>
<keyword evidence="14" id="KW-1185">Reference proteome</keyword>
<sequence length="1783" mass="204022">MNFNKIVVFICIFTMLFSNLAYANPSELLENDEVTSYLIGLNEEVSADGFKEKKLKDKKVKKIKTKKKDFIVAELTQSELLDVASDDEVLFVEENALVEVASVDKHKKKDVDENKQLIPWGIEAIGSDLAHENNFEGKNVNIAILDTGIANHSDLKVKGGVSFVEGQSFEKDDHGHGTHVAGTVAALNNSEGVVGAAPKADLYAVKVLDEDGNGSYSQVIEGIQWAIDNKMNIISMSFGSYAYSQALHQAIQEATEEGILVIASAGNGGDGETITYPAQFPEVISVGAVNDNLERASFSSIGEELDLVAPGIGILSTVNDEEYGEMTGTSMAVPHVTGAAALIWSNDKKLTSEQVKNIIYSSATPLGDNRQYGFGLINVVKALVLAENDENVDEEITESEETTEEQPIDDNIDLEDPTDIDSKKETKGIPSKENITIPQLNGDLLLIAAYFDPSYMDQLDDEDLIQFIELDTELVNTKISDLNLEDYELLEELLPTAITQYRLDSDREAYIEELQTFQQKKLNVNRVADLNEMMSTTALEEYTFTEFNSTYNYDIKSDQYVDTLYRTANRSVADIYLPGKNGFDFVLKRQYNSLDSKLMKPESRRSENYSIPFDTEEVKNGFIANGWSLNLPYMEIDRDIEGKIVHDIDYLTTDTDGKKIYESSYVFDPDEPSFKMVFTVDDGSSYEFHLTDINGSPKMELIDYPYVNEVSLEVRANGYRQKFNFENGPDNYIDNMLGFDIEVYTLGIGNTLYDFDDQGRIIQKYSHINNMIVDYEYIDNDIIITDSLDRTVTIYRDANLVISKMKAQDSTGNILEEINYETTKRTKTITYKERTNDDHPNDLTTESISYWQLNTVKDGSGNVLESYDYYAIDSSTMADFNLILPTDGYEYYSSSSGRPLWRDENDEYGEWLAYWGEDSETYELADIYDAQLYDFAELPYLLLKNINFNNGTTLQFVYDKYNPLWSVEYDGYDEVGIAEELRNTTRLFLDEFGLQHISFHAVNRVLYSYEEDTQSKVTYQTYSNEHIDHGYNFKEYWKFDRYDNGRIQGYTSRFGDKQTIKYVDESTGETTYSHYGNNGKRFLLQFQWVRDLKDSELVFSEAGNSYYSNSDVITAYEYDDDFFRPSKIHQYSDEIPDYWDVIEHNEDSRHKFLYPLIHKNIQFPVLPTSSEQIKMQTRTLEYDTYGQITKEIDSLGNVTTYEYNDDNFHQISNLKVNSVDGLTTYLKQINYNDYMPDFTTETYTYQDPFEPSLQKTDIFKTDVQYDGKELLTSMDIYASGDQFDVEQLITEKDFTYTDDAKLKTETTSVTLEEDLNPISLTIQYDYDEEGNLREIIYPDTSEVEYDYDYLNRIKTYRQVPFGGDIRTTTVDYVNDERKVTVNTPDGEQIESFYTPFGLNVKQVRTVNEVSRVMNEIESSDGIITDTTKPYGNSDLGTNYTYDNLNRVMSMEDAEGNITRYYYANTVQGADGYSTLQQTTKVVYPNGKEEISYYDVSGNLVKFVERDINGNKERITTNQYSSLGQLLETTVTSEGKTQTNQYGYDGKGNLIFLEDDLGQTYKYVYNPLGQVVEYYINDKTDPEVTKTYNEVGWLMTETSPSGDQETYKYNNKGLIDTFVDKNGQTFTYTYSPYSEIEHMTVTDNTGQEVLWEDYTYDPATRLPTELSNSEGQTLSYTYDEWKRLNTQEIAGNTYTFNYDDFDRLAALVYPDLKQVDYTHDNLSRIQTVSYDGQTMGDYDYTISTEGTSLALNYESLSMGFQTDINPFGELISHEQKDTGSITWA</sequence>
<evidence type="ECO:0000256" key="3">
    <source>
        <dbReference type="ARBA" id="ARBA00022723"/>
    </source>
</evidence>
<evidence type="ECO:0000313" key="14">
    <source>
        <dbReference type="Proteomes" id="UP000448943"/>
    </source>
</evidence>
<feature type="active site" description="Charge relay system" evidence="7">
    <location>
        <position position="176"/>
    </location>
</feature>
<dbReference type="InterPro" id="IPR056823">
    <property type="entry name" value="TEN-like_YD-shell"/>
</dbReference>
<dbReference type="PANTHER" id="PTHR43806:SF11">
    <property type="entry name" value="CEREVISIN-RELATED"/>
    <property type="match status" value="1"/>
</dbReference>
<keyword evidence="4" id="KW-0677">Repeat</keyword>
<feature type="compositionally biased region" description="Acidic residues" evidence="9">
    <location>
        <begin position="391"/>
        <end position="419"/>
    </location>
</feature>
<dbReference type="InterPro" id="IPR036852">
    <property type="entry name" value="Peptidase_S8/S53_dom_sf"/>
</dbReference>
<gene>
    <name evidence="13" type="ORF">ERL59_17490</name>
</gene>
<dbReference type="PANTHER" id="PTHR43806">
    <property type="entry name" value="PEPTIDASE S8"/>
    <property type="match status" value="1"/>
</dbReference>
<dbReference type="Proteomes" id="UP000448943">
    <property type="component" value="Unassembled WGS sequence"/>
</dbReference>
<evidence type="ECO:0000256" key="2">
    <source>
        <dbReference type="ARBA" id="ARBA00022670"/>
    </source>
</evidence>
<keyword evidence="6 7" id="KW-0720">Serine protease</keyword>
<evidence type="ECO:0000256" key="5">
    <source>
        <dbReference type="ARBA" id="ARBA00022801"/>
    </source>
</evidence>
<evidence type="ECO:0000256" key="6">
    <source>
        <dbReference type="ARBA" id="ARBA00022825"/>
    </source>
</evidence>
<dbReference type="InterPro" id="IPR022398">
    <property type="entry name" value="Peptidase_S8_His-AS"/>
</dbReference>
<protein>
    <submittedName>
        <fullName evidence="13">Uncharacterized protein</fullName>
    </submittedName>
</protein>
<feature type="domain" description="Teneurin-like YD-shell" evidence="12">
    <location>
        <begin position="1492"/>
        <end position="1629"/>
    </location>
</feature>
<evidence type="ECO:0000256" key="4">
    <source>
        <dbReference type="ARBA" id="ARBA00022737"/>
    </source>
</evidence>
<feature type="domain" description="Peptidase S8/S53" evidence="11">
    <location>
        <begin position="137"/>
        <end position="375"/>
    </location>
</feature>
<dbReference type="InterPro" id="IPR034202">
    <property type="entry name" value="Subtilisin_Carlsberg-like"/>
</dbReference>
<dbReference type="GO" id="GO:0004252">
    <property type="term" value="F:serine-type endopeptidase activity"/>
    <property type="evidence" value="ECO:0007669"/>
    <property type="project" value="UniProtKB-UniRule"/>
</dbReference>
<keyword evidence="5 7" id="KW-0378">Hydrolase</keyword>
<reference evidence="13 14" key="1">
    <citation type="submission" date="2019-01" db="EMBL/GenBank/DDBJ databases">
        <title>Chengkuizengella sp. nov., isolated from deep-sea sediment of East Pacific Ocean.</title>
        <authorList>
            <person name="Yang J."/>
            <person name="Lai Q."/>
            <person name="Shao Z."/>
        </authorList>
    </citation>
    <scope>NUCLEOTIDE SEQUENCE [LARGE SCALE GENOMIC DNA]</scope>
    <source>
        <strain evidence="13 14">YPA3-1-1</strain>
    </source>
</reference>
<dbReference type="Gene3D" id="2.180.10.10">
    <property type="entry name" value="RHS repeat-associated core"/>
    <property type="match status" value="1"/>
</dbReference>
<feature type="signal peptide" evidence="10">
    <location>
        <begin position="1"/>
        <end position="23"/>
    </location>
</feature>
<name>A0A6N9Q7A9_9BACL</name>
<keyword evidence="2 7" id="KW-0645">Protease</keyword>
<proteinExistence type="inferred from homology"/>
<comment type="similarity">
    <text evidence="1 7 8">Belongs to the peptidase S8 family.</text>
</comment>
<feature type="region of interest" description="Disordered" evidence="9">
    <location>
        <begin position="391"/>
        <end position="430"/>
    </location>
</feature>
<dbReference type="PROSITE" id="PS51892">
    <property type="entry name" value="SUBTILASE"/>
    <property type="match status" value="1"/>
</dbReference>
<dbReference type="OrthoDB" id="41445at2"/>
<feature type="chain" id="PRO_5026838977" evidence="10">
    <location>
        <begin position="24"/>
        <end position="1783"/>
    </location>
</feature>
<dbReference type="PRINTS" id="PR00723">
    <property type="entry name" value="SUBTILISIN"/>
</dbReference>
<keyword evidence="3" id="KW-0479">Metal-binding</keyword>
<dbReference type="InterPro" id="IPR015500">
    <property type="entry name" value="Peptidase_S8_subtilisin-rel"/>
</dbReference>
<dbReference type="GO" id="GO:0046872">
    <property type="term" value="F:metal ion binding"/>
    <property type="evidence" value="ECO:0007669"/>
    <property type="project" value="UniProtKB-KW"/>
</dbReference>
<feature type="active site" description="Charge relay system" evidence="7">
    <location>
        <position position="330"/>
    </location>
</feature>
<dbReference type="Pfam" id="PF00082">
    <property type="entry name" value="Peptidase_S8"/>
    <property type="match status" value="1"/>
</dbReference>
<dbReference type="InterPro" id="IPR023827">
    <property type="entry name" value="Peptidase_S8_Asp-AS"/>
</dbReference>